<evidence type="ECO:0000256" key="5">
    <source>
        <dbReference type="ARBA" id="ARBA00022801"/>
    </source>
</evidence>
<evidence type="ECO:0000256" key="6">
    <source>
        <dbReference type="ARBA" id="ARBA00022842"/>
    </source>
</evidence>
<evidence type="ECO:0000259" key="8">
    <source>
        <dbReference type="Pfam" id="PF10150"/>
    </source>
</evidence>
<organism evidence="9 10">
    <name type="scientific">Salibaculum griseiflavum</name>
    <dbReference type="NCBI Taxonomy" id="1914409"/>
    <lineage>
        <taxon>Bacteria</taxon>
        <taxon>Pseudomonadati</taxon>
        <taxon>Pseudomonadota</taxon>
        <taxon>Alphaproteobacteria</taxon>
        <taxon>Rhodobacterales</taxon>
        <taxon>Roseobacteraceae</taxon>
        <taxon>Salibaculum</taxon>
    </lineage>
</organism>
<comment type="cofactor">
    <cofactor evidence="1">
        <name>Mg(2+)</name>
        <dbReference type="ChEBI" id="CHEBI:18420"/>
    </cofactor>
</comment>
<keyword evidence="7" id="KW-0694">RNA-binding</keyword>
<evidence type="ECO:0000256" key="4">
    <source>
        <dbReference type="ARBA" id="ARBA00022759"/>
    </source>
</evidence>
<dbReference type="Proteomes" id="UP000245293">
    <property type="component" value="Unassembled WGS sequence"/>
</dbReference>
<keyword evidence="4" id="KW-0255">Endonuclease</keyword>
<dbReference type="Pfam" id="PF10150">
    <property type="entry name" value="RNase_E_G"/>
    <property type="match status" value="2"/>
</dbReference>
<comment type="caution">
    <text evidence="9">The sequence shown here is derived from an EMBL/GenBank/DDBJ whole genome shotgun (WGS) entry which is preliminary data.</text>
</comment>
<dbReference type="OrthoDB" id="9804278at2"/>
<dbReference type="PANTHER" id="PTHR30001">
    <property type="entry name" value="RIBONUCLEASE"/>
    <property type="match status" value="1"/>
</dbReference>
<protein>
    <submittedName>
        <fullName evidence="9">Ribonuclease G</fullName>
    </submittedName>
</protein>
<dbReference type="InterPro" id="IPR019307">
    <property type="entry name" value="RNA-bd_AU-1/RNase_E/G"/>
</dbReference>
<keyword evidence="3" id="KW-0479">Metal-binding</keyword>
<evidence type="ECO:0000256" key="7">
    <source>
        <dbReference type="ARBA" id="ARBA00022884"/>
    </source>
</evidence>
<proteinExistence type="predicted"/>
<evidence type="ECO:0000313" key="10">
    <source>
        <dbReference type="Proteomes" id="UP000245293"/>
    </source>
</evidence>
<dbReference type="GO" id="GO:0004540">
    <property type="term" value="F:RNA nuclease activity"/>
    <property type="evidence" value="ECO:0007669"/>
    <property type="project" value="InterPro"/>
</dbReference>
<dbReference type="GO" id="GO:0016787">
    <property type="term" value="F:hydrolase activity"/>
    <property type="evidence" value="ECO:0007669"/>
    <property type="project" value="UniProtKB-KW"/>
</dbReference>
<name>A0A2V1P5T9_9RHOB</name>
<dbReference type="AlphaFoldDB" id="A0A2V1P5T9"/>
<keyword evidence="6" id="KW-0460">Magnesium</keyword>
<dbReference type="PANTHER" id="PTHR30001:SF1">
    <property type="entry name" value="RIBONUCLEASE E_G-LIKE PROTEIN, CHLOROPLASTIC"/>
    <property type="match status" value="1"/>
</dbReference>
<dbReference type="GO" id="GO:0003723">
    <property type="term" value="F:RNA binding"/>
    <property type="evidence" value="ECO:0007669"/>
    <property type="project" value="UniProtKB-KW"/>
</dbReference>
<keyword evidence="5" id="KW-0378">Hydrolase</keyword>
<evidence type="ECO:0000256" key="3">
    <source>
        <dbReference type="ARBA" id="ARBA00022723"/>
    </source>
</evidence>
<dbReference type="RefSeq" id="WP_109388970.1">
    <property type="nucleotide sequence ID" value="NZ_QETF01000010.1"/>
</dbReference>
<gene>
    <name evidence="9" type="ORF">DFK10_10440</name>
</gene>
<evidence type="ECO:0000313" key="9">
    <source>
        <dbReference type="EMBL" id="PWG16727.1"/>
    </source>
</evidence>
<evidence type="ECO:0000256" key="1">
    <source>
        <dbReference type="ARBA" id="ARBA00001946"/>
    </source>
</evidence>
<evidence type="ECO:0000256" key="2">
    <source>
        <dbReference type="ARBA" id="ARBA00022722"/>
    </source>
</evidence>
<accession>A0A2V1P5T9</accession>
<dbReference type="GO" id="GO:0046872">
    <property type="term" value="F:metal ion binding"/>
    <property type="evidence" value="ECO:0007669"/>
    <property type="project" value="UniProtKB-KW"/>
</dbReference>
<dbReference type="InterPro" id="IPR004659">
    <property type="entry name" value="RNase_E/G"/>
</dbReference>
<sequence>MKGRRIVLDTVGGREAAALLVDGKLDDLLIDDPDQIRPGAIFRAICDRPLKGQGGMILRLPDGETAFLRQARGLAPGQPLLVQVTGYADEGKAVPVTAKVLFKSRYAIVTPDAPGRNVSRRIKDDEERERLLEVAHEVELPGGAGLILRSSCAGADPEEIATDIADMAALATAVMGDGAGREPEALVEGDGPHALAWREWTEPADVVTKPGSFMDEGVLDQAEALASGRVPLGGGAFMYVEPTRALVAVDVNTGGDTSPSAGLKANLAAAKALPRALRVLGLGGQVVVDCAPMTKAHRKQVDSALRAAFRADPLETALVGWTPLGHVELQRKRERLPIAPMLGSVPS</sequence>
<feature type="domain" description="RNA-binding protein AU-1/Ribonuclease E/G" evidence="8">
    <location>
        <begin position="215"/>
        <end position="333"/>
    </location>
</feature>
<feature type="domain" description="RNA-binding protein AU-1/Ribonuclease E/G" evidence="8">
    <location>
        <begin position="103"/>
        <end position="188"/>
    </location>
</feature>
<keyword evidence="2" id="KW-0540">Nuclease</keyword>
<dbReference type="GO" id="GO:0005737">
    <property type="term" value="C:cytoplasm"/>
    <property type="evidence" value="ECO:0007669"/>
    <property type="project" value="TreeGrafter"/>
</dbReference>
<dbReference type="EMBL" id="QETF01000010">
    <property type="protein sequence ID" value="PWG16727.1"/>
    <property type="molecule type" value="Genomic_DNA"/>
</dbReference>
<dbReference type="GO" id="GO:0004519">
    <property type="term" value="F:endonuclease activity"/>
    <property type="evidence" value="ECO:0007669"/>
    <property type="project" value="UniProtKB-KW"/>
</dbReference>
<keyword evidence="10" id="KW-1185">Reference proteome</keyword>
<reference evidence="10" key="1">
    <citation type="submission" date="2018-05" db="EMBL/GenBank/DDBJ databases">
        <authorList>
            <person name="Du Z."/>
            <person name="Wang X."/>
        </authorList>
    </citation>
    <scope>NUCLEOTIDE SEQUENCE [LARGE SCALE GENOMIC DNA]</scope>
    <source>
        <strain evidence="10">WDS4C29</strain>
    </source>
</reference>
<dbReference type="GO" id="GO:0006364">
    <property type="term" value="P:rRNA processing"/>
    <property type="evidence" value="ECO:0007669"/>
    <property type="project" value="TreeGrafter"/>
</dbReference>